<dbReference type="CDD" id="cd00757">
    <property type="entry name" value="ThiF_MoeB_HesA_family"/>
    <property type="match status" value="1"/>
</dbReference>
<dbReference type="FunFam" id="3.40.50.720:FF:000033">
    <property type="entry name" value="Adenylyltransferase and sulfurtransferase MOCS3"/>
    <property type="match status" value="1"/>
</dbReference>
<comment type="catalytic activity">
    <reaction evidence="6">
        <text>[molybdopterin-synthase sulfur-carrier protein]-C-terminal Gly-Gly + ATP + H(+) = [molybdopterin-synthase sulfur-carrier protein]-C-terminal Gly-Gly-AMP + diphosphate</text>
        <dbReference type="Rhea" id="RHEA:43616"/>
        <dbReference type="Rhea" id="RHEA-COMP:12159"/>
        <dbReference type="Rhea" id="RHEA-COMP:12202"/>
        <dbReference type="ChEBI" id="CHEBI:15378"/>
        <dbReference type="ChEBI" id="CHEBI:30616"/>
        <dbReference type="ChEBI" id="CHEBI:33019"/>
        <dbReference type="ChEBI" id="CHEBI:90618"/>
        <dbReference type="ChEBI" id="CHEBI:90778"/>
        <dbReference type="EC" id="2.7.7.80"/>
    </reaction>
</comment>
<dbReference type="GO" id="GO:0061605">
    <property type="term" value="F:molybdopterin-synthase adenylyltransferase activity"/>
    <property type="evidence" value="ECO:0007669"/>
    <property type="project" value="UniProtKB-EC"/>
</dbReference>
<dbReference type="EMBL" id="RCDA01000001">
    <property type="protein sequence ID" value="RLK51667.1"/>
    <property type="molecule type" value="Genomic_DNA"/>
</dbReference>
<comment type="pathway">
    <text evidence="1">Cofactor biosynthesis; molybdopterin biosynthesis.</text>
</comment>
<protein>
    <recommendedName>
        <fullName evidence="10">Molybdopterin-synthase adenylyltransferase</fullName>
        <ecNumber evidence="9">2.7.7.80</ecNumber>
    </recommendedName>
    <alternativeName>
        <fullName evidence="13">MoaD protein adenylase</fullName>
    </alternativeName>
    <alternativeName>
        <fullName evidence="11">Molybdopterin-converting factor subunit 1 adenylase</fullName>
    </alternativeName>
    <alternativeName>
        <fullName evidence="12">Sulfur carrier protein MoaD adenylyltransferase</fullName>
    </alternativeName>
</protein>
<evidence type="ECO:0000256" key="4">
    <source>
        <dbReference type="ARBA" id="ARBA00022741"/>
    </source>
</evidence>
<evidence type="ECO:0000256" key="5">
    <source>
        <dbReference type="ARBA" id="ARBA00022840"/>
    </source>
</evidence>
<evidence type="ECO:0000256" key="13">
    <source>
        <dbReference type="ARBA" id="ARBA00078531"/>
    </source>
</evidence>
<evidence type="ECO:0000256" key="1">
    <source>
        <dbReference type="ARBA" id="ARBA00005046"/>
    </source>
</evidence>
<comment type="caution">
    <text evidence="15">The sequence shown here is derived from an EMBL/GenBank/DDBJ whole genome shotgun (WGS) entry which is preliminary data.</text>
</comment>
<sequence length="249" mass="26864">MNDEQLLRYNRQIMLPEIDLAGQERLLASRVLVVGVGGLGSPVTLYLAAAGVGQLVLADFDRVEMSNLQRQIAHSTQDLGRMKVESARDAVARLNPGVAVETVDRRLDPALLAEWVGRVDLVLDGSDNFATRYAVNAACVAAGKPLVTAAVIRMQGQLANLRFDLQRAPCYQCIFPDTGEEARQTCSDTGVLAPLAGTMGCLQSVEAVKVLLNKDEATRGRLYTFDAMGLEWRGLGVHPDPDCPVCGGR</sequence>
<keyword evidence="15" id="KW-0548">Nucleotidyltransferase</keyword>
<keyword evidence="4" id="KW-0547">Nucleotide-binding</keyword>
<keyword evidence="16" id="KW-1185">Reference proteome</keyword>
<evidence type="ECO:0000256" key="6">
    <source>
        <dbReference type="ARBA" id="ARBA00052218"/>
    </source>
</evidence>
<evidence type="ECO:0000313" key="16">
    <source>
        <dbReference type="Proteomes" id="UP000275461"/>
    </source>
</evidence>
<evidence type="ECO:0000256" key="10">
    <source>
        <dbReference type="ARBA" id="ARBA00073635"/>
    </source>
</evidence>
<dbReference type="PANTHER" id="PTHR10953:SF102">
    <property type="entry name" value="ADENYLYLTRANSFERASE AND SULFURTRANSFERASE MOCS3"/>
    <property type="match status" value="1"/>
</dbReference>
<evidence type="ECO:0000256" key="11">
    <source>
        <dbReference type="ARBA" id="ARBA00075110"/>
    </source>
</evidence>
<dbReference type="EC" id="2.7.7.80" evidence="9"/>
<dbReference type="GO" id="GO:0004792">
    <property type="term" value="F:thiosulfate-cyanide sulfurtransferase activity"/>
    <property type="evidence" value="ECO:0007669"/>
    <property type="project" value="TreeGrafter"/>
</dbReference>
<dbReference type="PANTHER" id="PTHR10953">
    <property type="entry name" value="UBIQUITIN-ACTIVATING ENZYME E1"/>
    <property type="match status" value="1"/>
</dbReference>
<evidence type="ECO:0000256" key="12">
    <source>
        <dbReference type="ARBA" id="ARBA00075328"/>
    </source>
</evidence>
<evidence type="ECO:0000259" key="14">
    <source>
        <dbReference type="Pfam" id="PF00899"/>
    </source>
</evidence>
<dbReference type="GO" id="GO:0008146">
    <property type="term" value="F:sulfotransferase activity"/>
    <property type="evidence" value="ECO:0007669"/>
    <property type="project" value="TreeGrafter"/>
</dbReference>
<keyword evidence="3 15" id="KW-0808">Transferase</keyword>
<evidence type="ECO:0000256" key="2">
    <source>
        <dbReference type="ARBA" id="ARBA00009919"/>
    </source>
</evidence>
<reference evidence="15 16" key="1">
    <citation type="submission" date="2018-10" db="EMBL/GenBank/DDBJ databases">
        <title>Genomic Encyclopedia of Type Strains, Phase IV (KMG-IV): sequencing the most valuable type-strain genomes for metagenomic binning, comparative biology and taxonomic classification.</title>
        <authorList>
            <person name="Goeker M."/>
        </authorList>
    </citation>
    <scope>NUCLEOTIDE SEQUENCE [LARGE SCALE GENOMIC DNA]</scope>
    <source>
        <strain evidence="15 16">DSM 12769</strain>
    </source>
</reference>
<comment type="subunit">
    <text evidence="8">Homodimer. Forms a stable heterotetrameric complex of 2 MoeB and 2 MoaD during adenylation of MoaD.</text>
</comment>
<dbReference type="InterPro" id="IPR045886">
    <property type="entry name" value="ThiF/MoeB/HesA"/>
</dbReference>
<dbReference type="OrthoDB" id="9804286at2"/>
<evidence type="ECO:0000256" key="7">
    <source>
        <dbReference type="ARBA" id="ARBA00055169"/>
    </source>
</evidence>
<comment type="similarity">
    <text evidence="2">Belongs to the HesA/MoeB/ThiF family.</text>
</comment>
<accession>A0A498C8Z5</accession>
<evidence type="ECO:0000256" key="8">
    <source>
        <dbReference type="ARBA" id="ARBA00063809"/>
    </source>
</evidence>
<evidence type="ECO:0000256" key="9">
    <source>
        <dbReference type="ARBA" id="ARBA00066884"/>
    </source>
</evidence>
<dbReference type="Proteomes" id="UP000275461">
    <property type="component" value="Unassembled WGS sequence"/>
</dbReference>
<keyword evidence="5" id="KW-0067">ATP-binding</keyword>
<gene>
    <name evidence="15" type="ORF">DFR31_1612</name>
</gene>
<feature type="domain" description="THIF-type NAD/FAD binding fold" evidence="14">
    <location>
        <begin position="9"/>
        <end position="245"/>
    </location>
</feature>
<dbReference type="AlphaFoldDB" id="A0A498C8Z5"/>
<dbReference type="Pfam" id="PF00899">
    <property type="entry name" value="ThiF"/>
    <property type="match status" value="1"/>
</dbReference>
<dbReference type="NCBIfam" id="NF004281">
    <property type="entry name" value="PRK05690.1"/>
    <property type="match status" value="1"/>
</dbReference>
<dbReference type="RefSeq" id="WP_121442061.1">
    <property type="nucleotide sequence ID" value="NZ_RCDA01000001.1"/>
</dbReference>
<dbReference type="GO" id="GO:0005829">
    <property type="term" value="C:cytosol"/>
    <property type="evidence" value="ECO:0007669"/>
    <property type="project" value="TreeGrafter"/>
</dbReference>
<evidence type="ECO:0000313" key="15">
    <source>
        <dbReference type="EMBL" id="RLK51667.1"/>
    </source>
</evidence>
<dbReference type="GO" id="GO:0008641">
    <property type="term" value="F:ubiquitin-like modifier activating enzyme activity"/>
    <property type="evidence" value="ECO:0007669"/>
    <property type="project" value="InterPro"/>
</dbReference>
<dbReference type="SUPFAM" id="SSF69572">
    <property type="entry name" value="Activating enzymes of the ubiquitin-like proteins"/>
    <property type="match status" value="1"/>
</dbReference>
<dbReference type="Gene3D" id="3.40.50.720">
    <property type="entry name" value="NAD(P)-binding Rossmann-like Domain"/>
    <property type="match status" value="1"/>
</dbReference>
<dbReference type="GO" id="GO:0005524">
    <property type="term" value="F:ATP binding"/>
    <property type="evidence" value="ECO:0007669"/>
    <property type="project" value="UniProtKB-KW"/>
</dbReference>
<comment type="function">
    <text evidence="7">Catalyzes the adenylation by ATP of the carboxyl group of the C-terminal glycine of sulfur carrier protein MoaD.</text>
</comment>
<dbReference type="InterPro" id="IPR000594">
    <property type="entry name" value="ThiF_NAD_FAD-bd"/>
</dbReference>
<evidence type="ECO:0000256" key="3">
    <source>
        <dbReference type="ARBA" id="ARBA00022679"/>
    </source>
</evidence>
<proteinExistence type="inferred from homology"/>
<organism evidence="15 16">
    <name type="scientific">Alkalispirillum mobile</name>
    <dbReference type="NCBI Taxonomy" id="85925"/>
    <lineage>
        <taxon>Bacteria</taxon>
        <taxon>Pseudomonadati</taxon>
        <taxon>Pseudomonadota</taxon>
        <taxon>Gammaproteobacteria</taxon>
        <taxon>Chromatiales</taxon>
        <taxon>Ectothiorhodospiraceae</taxon>
        <taxon>Alkalispirillum</taxon>
    </lineage>
</organism>
<name>A0A498C8Z5_9GAMM</name>
<dbReference type="InterPro" id="IPR035985">
    <property type="entry name" value="Ubiquitin-activating_enz"/>
</dbReference>